<dbReference type="InterPro" id="IPR027417">
    <property type="entry name" value="P-loop_NTPase"/>
</dbReference>
<proteinExistence type="predicted"/>
<name>A0A445DZ40_ARAHY</name>
<organism evidence="1 2">
    <name type="scientific">Arachis hypogaea</name>
    <name type="common">Peanut</name>
    <dbReference type="NCBI Taxonomy" id="3818"/>
    <lineage>
        <taxon>Eukaryota</taxon>
        <taxon>Viridiplantae</taxon>
        <taxon>Streptophyta</taxon>
        <taxon>Embryophyta</taxon>
        <taxon>Tracheophyta</taxon>
        <taxon>Spermatophyta</taxon>
        <taxon>Magnoliopsida</taxon>
        <taxon>eudicotyledons</taxon>
        <taxon>Gunneridae</taxon>
        <taxon>Pentapetalae</taxon>
        <taxon>rosids</taxon>
        <taxon>fabids</taxon>
        <taxon>Fabales</taxon>
        <taxon>Fabaceae</taxon>
        <taxon>Papilionoideae</taxon>
        <taxon>50 kb inversion clade</taxon>
        <taxon>dalbergioids sensu lato</taxon>
        <taxon>Dalbergieae</taxon>
        <taxon>Pterocarpus clade</taxon>
        <taxon>Arachis</taxon>
    </lineage>
</organism>
<dbReference type="EMBL" id="SDMP01000003">
    <property type="protein sequence ID" value="RYR68485.1"/>
    <property type="molecule type" value="Genomic_DNA"/>
</dbReference>
<sequence length="59" mass="6797">MTINKSQGQTLSTVGLFLRRPMFCYGQLYVALSRVRNRNGLIDATRTENVVFKEVFDKI</sequence>
<dbReference type="SUPFAM" id="SSF52540">
    <property type="entry name" value="P-loop containing nucleoside triphosphate hydrolases"/>
    <property type="match status" value="1"/>
</dbReference>
<comment type="caution">
    <text evidence="1">The sequence shown here is derived from an EMBL/GenBank/DDBJ whole genome shotgun (WGS) entry which is preliminary data.</text>
</comment>
<reference evidence="1 2" key="1">
    <citation type="submission" date="2019-01" db="EMBL/GenBank/DDBJ databases">
        <title>Sequencing of cultivated peanut Arachis hypogaea provides insights into genome evolution and oil improvement.</title>
        <authorList>
            <person name="Chen X."/>
        </authorList>
    </citation>
    <scope>NUCLEOTIDE SEQUENCE [LARGE SCALE GENOMIC DNA]</scope>
    <source>
        <strain evidence="2">cv. Fuhuasheng</strain>
        <tissue evidence="1">Leaves</tissue>
    </source>
</reference>
<protein>
    <recommendedName>
        <fullName evidence="3">ATP-dependent DNA helicase</fullName>
    </recommendedName>
</protein>
<accession>A0A445DZ40</accession>
<gene>
    <name evidence="1" type="ORF">Ahy_A03g014980</name>
</gene>
<evidence type="ECO:0008006" key="3">
    <source>
        <dbReference type="Google" id="ProtNLM"/>
    </source>
</evidence>
<dbReference type="CDD" id="cd18809">
    <property type="entry name" value="SF1_C_RecD"/>
    <property type="match status" value="1"/>
</dbReference>
<dbReference type="AlphaFoldDB" id="A0A445DZ40"/>
<dbReference type="Proteomes" id="UP000289738">
    <property type="component" value="Chromosome A03"/>
</dbReference>
<evidence type="ECO:0000313" key="1">
    <source>
        <dbReference type="EMBL" id="RYR68485.1"/>
    </source>
</evidence>
<dbReference type="STRING" id="3818.A0A445DZ40"/>
<keyword evidence="2" id="KW-1185">Reference proteome</keyword>
<evidence type="ECO:0000313" key="2">
    <source>
        <dbReference type="Proteomes" id="UP000289738"/>
    </source>
</evidence>